<evidence type="ECO:0000256" key="1">
    <source>
        <dbReference type="ARBA" id="ARBA00005820"/>
    </source>
</evidence>
<dbReference type="InterPro" id="IPR051677">
    <property type="entry name" value="AfsR-DnrI-RedD_regulator"/>
</dbReference>
<dbReference type="GO" id="GO:0006355">
    <property type="term" value="P:regulation of DNA-templated transcription"/>
    <property type="evidence" value="ECO:0007669"/>
    <property type="project" value="InterPro"/>
</dbReference>
<accession>A0AAE4CRF8</accession>
<dbReference type="SMART" id="SM00862">
    <property type="entry name" value="Trans_reg_C"/>
    <property type="match status" value="1"/>
</dbReference>
<evidence type="ECO:0000256" key="3">
    <source>
        <dbReference type="ARBA" id="ARBA00023125"/>
    </source>
</evidence>
<dbReference type="PANTHER" id="PTHR35807:SF1">
    <property type="entry name" value="TRANSCRIPTIONAL REGULATOR REDD"/>
    <property type="match status" value="1"/>
</dbReference>
<comment type="caution">
    <text evidence="7">The sequence shown here is derived from an EMBL/GenBank/DDBJ whole genome shotgun (WGS) entry which is preliminary data.</text>
</comment>
<organism evidence="7 8">
    <name type="scientific">Haloactinomyces albus</name>
    <dbReference type="NCBI Taxonomy" id="1352928"/>
    <lineage>
        <taxon>Bacteria</taxon>
        <taxon>Bacillati</taxon>
        <taxon>Actinomycetota</taxon>
        <taxon>Actinomycetes</taxon>
        <taxon>Actinopolysporales</taxon>
        <taxon>Actinopolysporaceae</taxon>
        <taxon>Haloactinomyces</taxon>
    </lineage>
</organism>
<evidence type="ECO:0000313" key="7">
    <source>
        <dbReference type="EMBL" id="MDR7303673.1"/>
    </source>
</evidence>
<dbReference type="Proteomes" id="UP001180845">
    <property type="component" value="Unassembled WGS sequence"/>
</dbReference>
<gene>
    <name evidence="7" type="ORF">JOF55_003854</name>
</gene>
<keyword evidence="3 5" id="KW-0238">DNA-binding</keyword>
<dbReference type="SUPFAM" id="SSF48452">
    <property type="entry name" value="TPR-like"/>
    <property type="match status" value="1"/>
</dbReference>
<dbReference type="InterPro" id="IPR016032">
    <property type="entry name" value="Sig_transdc_resp-reg_C-effctor"/>
</dbReference>
<dbReference type="Pfam" id="PF03704">
    <property type="entry name" value="BTAD"/>
    <property type="match status" value="1"/>
</dbReference>
<name>A0AAE4CRF8_9ACTN</name>
<keyword evidence="2" id="KW-0805">Transcription regulation</keyword>
<dbReference type="InterPro" id="IPR011990">
    <property type="entry name" value="TPR-like_helical_dom_sf"/>
</dbReference>
<dbReference type="AlphaFoldDB" id="A0AAE4CRF8"/>
<dbReference type="CDD" id="cd15831">
    <property type="entry name" value="BTAD"/>
    <property type="match status" value="1"/>
</dbReference>
<dbReference type="RefSeq" id="WP_310276141.1">
    <property type="nucleotide sequence ID" value="NZ_JAVDXW010000001.1"/>
</dbReference>
<evidence type="ECO:0000256" key="5">
    <source>
        <dbReference type="PROSITE-ProRule" id="PRU01091"/>
    </source>
</evidence>
<dbReference type="Gene3D" id="1.10.10.10">
    <property type="entry name" value="Winged helix-like DNA-binding domain superfamily/Winged helix DNA-binding domain"/>
    <property type="match status" value="1"/>
</dbReference>
<dbReference type="Pfam" id="PF00486">
    <property type="entry name" value="Trans_reg_C"/>
    <property type="match status" value="1"/>
</dbReference>
<dbReference type="InterPro" id="IPR001867">
    <property type="entry name" value="OmpR/PhoB-type_DNA-bd"/>
</dbReference>
<keyword evidence="8" id="KW-1185">Reference proteome</keyword>
<dbReference type="GO" id="GO:0003677">
    <property type="term" value="F:DNA binding"/>
    <property type="evidence" value="ECO:0007669"/>
    <property type="project" value="UniProtKB-UniRule"/>
</dbReference>
<evidence type="ECO:0000256" key="2">
    <source>
        <dbReference type="ARBA" id="ARBA00023015"/>
    </source>
</evidence>
<dbReference type="GO" id="GO:0000160">
    <property type="term" value="P:phosphorelay signal transduction system"/>
    <property type="evidence" value="ECO:0007669"/>
    <property type="project" value="InterPro"/>
</dbReference>
<dbReference type="PANTHER" id="PTHR35807">
    <property type="entry name" value="TRANSCRIPTIONAL REGULATOR REDD-RELATED"/>
    <property type="match status" value="1"/>
</dbReference>
<dbReference type="EMBL" id="JAVDXW010000001">
    <property type="protein sequence ID" value="MDR7303673.1"/>
    <property type="molecule type" value="Genomic_DNA"/>
</dbReference>
<evidence type="ECO:0000259" key="6">
    <source>
        <dbReference type="PROSITE" id="PS51755"/>
    </source>
</evidence>
<feature type="DNA-binding region" description="OmpR/PhoB-type" evidence="5">
    <location>
        <begin position="1"/>
        <end position="104"/>
    </location>
</feature>
<dbReference type="SMART" id="SM01043">
    <property type="entry name" value="BTAD"/>
    <property type="match status" value="1"/>
</dbReference>
<dbReference type="InterPro" id="IPR005158">
    <property type="entry name" value="BTAD"/>
</dbReference>
<proteinExistence type="inferred from homology"/>
<dbReference type="InterPro" id="IPR036388">
    <property type="entry name" value="WH-like_DNA-bd_sf"/>
</dbReference>
<dbReference type="SUPFAM" id="SSF46894">
    <property type="entry name" value="C-terminal effector domain of the bipartite response regulators"/>
    <property type="match status" value="1"/>
</dbReference>
<keyword evidence="4" id="KW-0804">Transcription</keyword>
<protein>
    <submittedName>
        <fullName evidence="7">DNA-binding SARP family transcriptional activator</fullName>
    </submittedName>
</protein>
<evidence type="ECO:0000256" key="4">
    <source>
        <dbReference type="ARBA" id="ARBA00023163"/>
    </source>
</evidence>
<reference evidence="7" key="1">
    <citation type="submission" date="2023-07" db="EMBL/GenBank/DDBJ databases">
        <title>Sequencing the genomes of 1000 actinobacteria strains.</title>
        <authorList>
            <person name="Klenk H.-P."/>
        </authorList>
    </citation>
    <scope>NUCLEOTIDE SEQUENCE</scope>
    <source>
        <strain evidence="7">DSM 45977</strain>
    </source>
</reference>
<feature type="domain" description="OmpR/PhoB-type" evidence="6">
    <location>
        <begin position="1"/>
        <end position="104"/>
    </location>
</feature>
<dbReference type="PROSITE" id="PS51755">
    <property type="entry name" value="OMPR_PHOB"/>
    <property type="match status" value="1"/>
</dbReference>
<evidence type="ECO:0000313" key="8">
    <source>
        <dbReference type="Proteomes" id="UP001180845"/>
    </source>
</evidence>
<comment type="similarity">
    <text evidence="1">Belongs to the AfsR/DnrI/RedD regulatory family.</text>
</comment>
<dbReference type="Gene3D" id="1.25.40.10">
    <property type="entry name" value="Tetratricopeptide repeat domain"/>
    <property type="match status" value="1"/>
</dbReference>
<sequence length="265" mass="30587">MRYEILGPIQVVDSNGTRLLTARKLEILLTVLLVRHDQVITTERLVTELWGENPPRRANAALHVYVSQLRKFLKQHGRSSSGAGARTAPGTPIVTRPLGYMLLLEDDEIDVDEFQRLMHEGRGHFAQGRSEETITALEKALRVWRASSLEDLKDGVVAHAYATFLEESRLECLELLMETYLRLERYREVIGRLYTLISQYPLRENFYRHLMLGLYRCDRQADALAVYRDLWEHLRDELGLEPCTAVQQLHYAILAREESLDRTAA</sequence>